<evidence type="ECO:0000313" key="2">
    <source>
        <dbReference type="Proteomes" id="UP001333110"/>
    </source>
</evidence>
<keyword evidence="2" id="KW-1185">Reference proteome</keyword>
<organism evidence="1 2">
    <name type="scientific">Mycteria americana</name>
    <name type="common">Wood stork</name>
    <dbReference type="NCBI Taxonomy" id="33587"/>
    <lineage>
        <taxon>Eukaryota</taxon>
        <taxon>Metazoa</taxon>
        <taxon>Chordata</taxon>
        <taxon>Craniata</taxon>
        <taxon>Vertebrata</taxon>
        <taxon>Euteleostomi</taxon>
        <taxon>Archelosauria</taxon>
        <taxon>Archosauria</taxon>
        <taxon>Dinosauria</taxon>
        <taxon>Saurischia</taxon>
        <taxon>Theropoda</taxon>
        <taxon>Coelurosauria</taxon>
        <taxon>Aves</taxon>
        <taxon>Neognathae</taxon>
        <taxon>Neoaves</taxon>
        <taxon>Aequornithes</taxon>
        <taxon>Ciconiiformes</taxon>
        <taxon>Ciconiidae</taxon>
        <taxon>Mycteria</taxon>
    </lineage>
</organism>
<name>A0AAN7RPF0_MYCAM</name>
<sequence length="69" mass="7922">MKACLSEVEGPDSTFARPVHLKTENYVIWYGISLWSVWVTCPDYVPSQDLAHPQPVVREECWRDSLDAV</sequence>
<comment type="caution">
    <text evidence="1">The sequence shown here is derived from an EMBL/GenBank/DDBJ whole genome shotgun (WGS) entry which is preliminary data.</text>
</comment>
<accession>A0AAN7RPF0</accession>
<proteinExistence type="predicted"/>
<dbReference type="EMBL" id="JAUNZN010000016">
    <property type="protein sequence ID" value="KAK4811772.1"/>
    <property type="molecule type" value="Genomic_DNA"/>
</dbReference>
<dbReference type="Proteomes" id="UP001333110">
    <property type="component" value="Unassembled WGS sequence"/>
</dbReference>
<reference evidence="1 2" key="1">
    <citation type="journal article" date="2023" name="J. Hered.">
        <title>Chromosome-level genome of the wood stork (Mycteria americana) provides insight into avian chromosome evolution.</title>
        <authorList>
            <person name="Flamio R. Jr."/>
            <person name="Ramstad K.M."/>
        </authorList>
    </citation>
    <scope>NUCLEOTIDE SEQUENCE [LARGE SCALE GENOMIC DNA]</scope>
    <source>
        <strain evidence="1">JAX WOST 10</strain>
    </source>
</reference>
<protein>
    <submittedName>
        <fullName evidence="1">Uncharacterized protein</fullName>
    </submittedName>
</protein>
<evidence type="ECO:0000313" key="1">
    <source>
        <dbReference type="EMBL" id="KAK4811772.1"/>
    </source>
</evidence>
<dbReference type="AlphaFoldDB" id="A0AAN7RPF0"/>
<gene>
    <name evidence="1" type="ORF">QYF61_005340</name>
</gene>